<dbReference type="GO" id="GO:0017069">
    <property type="term" value="F:snRNA binding"/>
    <property type="evidence" value="ECO:0007669"/>
    <property type="project" value="TreeGrafter"/>
</dbReference>
<feature type="region of interest" description="Disordered" evidence="4">
    <location>
        <begin position="387"/>
        <end position="442"/>
    </location>
</feature>
<dbReference type="AlphaFoldDB" id="A0A9P6AVF2"/>
<sequence length="515" mass="56513">MRTLVELFGPLEYFRSFRVPPPEEVHGFPYAPHPSQNVECDKPEDSLTWEIKWAQRNDAVSAVHTLAQFPNLIVTWAHEHPHPSHYQQRQFIQPVPQSYPRISHSSSPVHDSSSFSTRPHNTPDVMDPKSPASKFIVSLPIVSRGPLPEDFPPLPGSTSVDGDKIVVVPRADRITGIEIANDTGSTDIPDRSLISEDPTSAGISSPTESDEHEPQSPNARTRIMSPELPLSPETPASLRHSPYQLDTPSTVAPVTPSPVTYTRVIHPSASSNMHSHSYSGKHAYVPGDSLFVGCLDRGYGWTEAKLSAIFEPYGEIAHVKLVFNTAYDKPGHAFVKFVDASVMPAAIAGEDDRVFGNMAIRVKYSTTDYKSRIPHWRRHRTIEGLGLDGMESKGSNDIGNSPHPVIALADDSPSLPIDNPTDGATRLPAATSPSASLSASIVDQDYPSSATAELSKRQLHSPASEKVVDSVSPSTPSSHGRSKPSSQFSYPRPHRSRAKHLIHTKTYTFRMRPLR</sequence>
<name>A0A9P6AVF2_9AGAM</name>
<comment type="caution">
    <text evidence="6">The sequence shown here is derived from an EMBL/GenBank/DDBJ whole genome shotgun (WGS) entry which is preliminary data.</text>
</comment>
<dbReference type="SMART" id="SM00360">
    <property type="entry name" value="RRM"/>
    <property type="match status" value="1"/>
</dbReference>
<dbReference type="PANTHER" id="PTHR13952">
    <property type="entry name" value="U1 SMALL NUCLEAR RIBONUCLEOPROTEIN 70 KD"/>
    <property type="match status" value="1"/>
</dbReference>
<reference evidence="6" key="1">
    <citation type="journal article" date="2020" name="Nat. Commun.">
        <title>Large-scale genome sequencing of mycorrhizal fungi provides insights into the early evolution of symbiotic traits.</title>
        <authorList>
            <person name="Miyauchi S."/>
            <person name="Kiss E."/>
            <person name="Kuo A."/>
            <person name="Drula E."/>
            <person name="Kohler A."/>
            <person name="Sanchez-Garcia M."/>
            <person name="Morin E."/>
            <person name="Andreopoulos B."/>
            <person name="Barry K.W."/>
            <person name="Bonito G."/>
            <person name="Buee M."/>
            <person name="Carver A."/>
            <person name="Chen C."/>
            <person name="Cichocki N."/>
            <person name="Clum A."/>
            <person name="Culley D."/>
            <person name="Crous P.W."/>
            <person name="Fauchery L."/>
            <person name="Girlanda M."/>
            <person name="Hayes R.D."/>
            <person name="Keri Z."/>
            <person name="LaButti K."/>
            <person name="Lipzen A."/>
            <person name="Lombard V."/>
            <person name="Magnuson J."/>
            <person name="Maillard F."/>
            <person name="Murat C."/>
            <person name="Nolan M."/>
            <person name="Ohm R.A."/>
            <person name="Pangilinan J."/>
            <person name="Pereira M.F."/>
            <person name="Perotto S."/>
            <person name="Peter M."/>
            <person name="Pfister S."/>
            <person name="Riley R."/>
            <person name="Sitrit Y."/>
            <person name="Stielow J.B."/>
            <person name="Szollosi G."/>
            <person name="Zifcakova L."/>
            <person name="Stursova M."/>
            <person name="Spatafora J.W."/>
            <person name="Tedersoo L."/>
            <person name="Vaario L.M."/>
            <person name="Yamada A."/>
            <person name="Yan M."/>
            <person name="Wang P."/>
            <person name="Xu J."/>
            <person name="Bruns T."/>
            <person name="Baldrian P."/>
            <person name="Vilgalys R."/>
            <person name="Dunand C."/>
            <person name="Henrissat B."/>
            <person name="Grigoriev I.V."/>
            <person name="Hibbett D."/>
            <person name="Nagy L.G."/>
            <person name="Martin F.M."/>
        </authorList>
    </citation>
    <scope>NUCLEOTIDE SEQUENCE</scope>
    <source>
        <strain evidence="6">UP504</strain>
    </source>
</reference>
<feature type="compositionally biased region" description="Low complexity" evidence="4">
    <location>
        <begin position="424"/>
        <end position="440"/>
    </location>
</feature>
<protein>
    <recommendedName>
        <fullName evidence="5">RRM domain-containing protein</fullName>
    </recommendedName>
</protein>
<dbReference type="GO" id="GO:0071011">
    <property type="term" value="C:precatalytic spliceosome"/>
    <property type="evidence" value="ECO:0007669"/>
    <property type="project" value="TreeGrafter"/>
</dbReference>
<dbReference type="Gene3D" id="3.30.70.330">
    <property type="match status" value="1"/>
</dbReference>
<keyword evidence="7" id="KW-1185">Reference proteome</keyword>
<evidence type="ECO:0000256" key="3">
    <source>
        <dbReference type="PROSITE-ProRule" id="PRU00176"/>
    </source>
</evidence>
<organism evidence="6 7">
    <name type="scientific">Hydnum rufescens UP504</name>
    <dbReference type="NCBI Taxonomy" id="1448309"/>
    <lineage>
        <taxon>Eukaryota</taxon>
        <taxon>Fungi</taxon>
        <taxon>Dikarya</taxon>
        <taxon>Basidiomycota</taxon>
        <taxon>Agaricomycotina</taxon>
        <taxon>Agaricomycetes</taxon>
        <taxon>Cantharellales</taxon>
        <taxon>Hydnaceae</taxon>
        <taxon>Hydnum</taxon>
    </lineage>
</organism>
<evidence type="ECO:0000256" key="4">
    <source>
        <dbReference type="SAM" id="MobiDB-lite"/>
    </source>
</evidence>
<feature type="compositionally biased region" description="Polar residues" evidence="4">
    <location>
        <begin position="197"/>
        <end position="207"/>
    </location>
</feature>
<dbReference type="SUPFAM" id="SSF54928">
    <property type="entry name" value="RNA-binding domain, RBD"/>
    <property type="match status" value="1"/>
</dbReference>
<dbReference type="GO" id="GO:0000398">
    <property type="term" value="P:mRNA splicing, via spliceosome"/>
    <property type="evidence" value="ECO:0007669"/>
    <property type="project" value="TreeGrafter"/>
</dbReference>
<dbReference type="InterPro" id="IPR012677">
    <property type="entry name" value="Nucleotide-bd_a/b_plait_sf"/>
</dbReference>
<gene>
    <name evidence="6" type="ORF">BS47DRAFT_1069024</name>
</gene>
<dbReference type="PANTHER" id="PTHR13952:SF6">
    <property type="entry name" value="U11_U12 SMALL NUCLEAR RIBONUCLEOPROTEIN 35 KDA PROTEIN"/>
    <property type="match status" value="1"/>
</dbReference>
<accession>A0A9P6AVF2</accession>
<dbReference type="EMBL" id="MU128987">
    <property type="protein sequence ID" value="KAF9512402.1"/>
    <property type="molecule type" value="Genomic_DNA"/>
</dbReference>
<comment type="subcellular location">
    <subcellularLocation>
        <location evidence="1">Nucleus</location>
    </subcellularLocation>
</comment>
<dbReference type="InterPro" id="IPR035979">
    <property type="entry name" value="RBD_domain_sf"/>
</dbReference>
<feature type="region of interest" description="Disordered" evidence="4">
    <location>
        <begin position="98"/>
        <end position="131"/>
    </location>
</feature>
<dbReference type="OrthoDB" id="410044at2759"/>
<dbReference type="InterPro" id="IPR000504">
    <property type="entry name" value="RRM_dom"/>
</dbReference>
<dbReference type="InterPro" id="IPR051183">
    <property type="entry name" value="U1_U11-U12_snRNP_70-35kDa"/>
</dbReference>
<dbReference type="GO" id="GO:0003729">
    <property type="term" value="F:mRNA binding"/>
    <property type="evidence" value="ECO:0007669"/>
    <property type="project" value="TreeGrafter"/>
</dbReference>
<proteinExistence type="predicted"/>
<dbReference type="Pfam" id="PF00076">
    <property type="entry name" value="RRM_1"/>
    <property type="match status" value="1"/>
</dbReference>
<dbReference type="PROSITE" id="PS50102">
    <property type="entry name" value="RRM"/>
    <property type="match status" value="1"/>
</dbReference>
<evidence type="ECO:0000256" key="1">
    <source>
        <dbReference type="ARBA" id="ARBA00004123"/>
    </source>
</evidence>
<feature type="compositionally biased region" description="Low complexity" evidence="4">
    <location>
        <begin position="469"/>
        <end position="478"/>
    </location>
</feature>
<feature type="compositionally biased region" description="Low complexity" evidence="4">
    <location>
        <begin position="103"/>
        <end position="116"/>
    </location>
</feature>
<evidence type="ECO:0000313" key="7">
    <source>
        <dbReference type="Proteomes" id="UP000886523"/>
    </source>
</evidence>
<feature type="region of interest" description="Disordered" evidence="4">
    <location>
        <begin position="178"/>
        <end position="241"/>
    </location>
</feature>
<feature type="region of interest" description="Disordered" evidence="4">
    <location>
        <begin position="455"/>
        <end position="496"/>
    </location>
</feature>
<evidence type="ECO:0000313" key="6">
    <source>
        <dbReference type="EMBL" id="KAF9512402.1"/>
    </source>
</evidence>
<evidence type="ECO:0000259" key="5">
    <source>
        <dbReference type="PROSITE" id="PS50102"/>
    </source>
</evidence>
<keyword evidence="2" id="KW-0539">Nucleus</keyword>
<keyword evidence="3" id="KW-0694">RNA-binding</keyword>
<dbReference type="CDD" id="cd00590">
    <property type="entry name" value="RRM_SF"/>
    <property type="match status" value="1"/>
</dbReference>
<feature type="domain" description="RRM" evidence="5">
    <location>
        <begin position="288"/>
        <end position="367"/>
    </location>
</feature>
<dbReference type="Proteomes" id="UP000886523">
    <property type="component" value="Unassembled WGS sequence"/>
</dbReference>
<evidence type="ECO:0000256" key="2">
    <source>
        <dbReference type="ARBA" id="ARBA00023242"/>
    </source>
</evidence>